<protein>
    <submittedName>
        <fullName evidence="3">Uncharacterized protein</fullName>
    </submittedName>
</protein>
<evidence type="ECO:0000313" key="4">
    <source>
        <dbReference type="Proteomes" id="UP000287224"/>
    </source>
</evidence>
<reference evidence="4" key="1">
    <citation type="submission" date="2018-12" db="EMBL/GenBank/DDBJ databases">
        <title>Tengunoibacter tsumagoiensis gen. nov., sp. nov., Dictyobacter kobayashii sp. nov., D. alpinus sp. nov., and D. joshuensis sp. nov. and description of Dictyobacteraceae fam. nov. within the order Ktedonobacterales isolated from Tengu-no-mugimeshi.</title>
        <authorList>
            <person name="Wang C.M."/>
            <person name="Zheng Y."/>
            <person name="Sakai Y."/>
            <person name="Toyoda A."/>
            <person name="Minakuchi Y."/>
            <person name="Abe K."/>
            <person name="Yokota A."/>
            <person name="Yabe S."/>
        </authorList>
    </citation>
    <scope>NUCLEOTIDE SEQUENCE [LARGE SCALE GENOMIC DNA]</scope>
    <source>
        <strain evidence="4">S-27</strain>
    </source>
</reference>
<keyword evidence="2" id="KW-1133">Transmembrane helix</keyword>
<dbReference type="EMBL" id="BIFQ01000001">
    <property type="protein sequence ID" value="GCE05695.1"/>
    <property type="molecule type" value="Genomic_DNA"/>
</dbReference>
<dbReference type="AlphaFoldDB" id="A0A401ZFP5"/>
<feature type="compositionally biased region" description="Low complexity" evidence="1">
    <location>
        <begin position="43"/>
        <end position="57"/>
    </location>
</feature>
<keyword evidence="4" id="KW-1185">Reference proteome</keyword>
<gene>
    <name evidence="3" type="ORF">KDAU_30240</name>
</gene>
<keyword evidence="2" id="KW-0472">Membrane</keyword>
<accession>A0A401ZFP5</accession>
<comment type="caution">
    <text evidence="3">The sequence shown here is derived from an EMBL/GenBank/DDBJ whole genome shotgun (WGS) entry which is preliminary data.</text>
</comment>
<evidence type="ECO:0000256" key="2">
    <source>
        <dbReference type="SAM" id="Phobius"/>
    </source>
</evidence>
<keyword evidence="2" id="KW-0812">Transmembrane</keyword>
<evidence type="ECO:0000256" key="1">
    <source>
        <dbReference type="SAM" id="MobiDB-lite"/>
    </source>
</evidence>
<evidence type="ECO:0000313" key="3">
    <source>
        <dbReference type="EMBL" id="GCE05695.1"/>
    </source>
</evidence>
<dbReference type="RefSeq" id="WP_126596715.1">
    <property type="nucleotide sequence ID" value="NZ_BIFQ01000001.1"/>
</dbReference>
<name>A0A401ZFP5_9CHLR</name>
<dbReference type="Proteomes" id="UP000287224">
    <property type="component" value="Unassembled WGS sequence"/>
</dbReference>
<feature type="region of interest" description="Disordered" evidence="1">
    <location>
        <begin position="34"/>
        <end position="69"/>
    </location>
</feature>
<proteinExistence type="predicted"/>
<feature type="transmembrane region" description="Helical" evidence="2">
    <location>
        <begin position="7"/>
        <end position="27"/>
    </location>
</feature>
<organism evidence="3 4">
    <name type="scientific">Dictyobacter aurantiacus</name>
    <dbReference type="NCBI Taxonomy" id="1936993"/>
    <lineage>
        <taxon>Bacteria</taxon>
        <taxon>Bacillati</taxon>
        <taxon>Chloroflexota</taxon>
        <taxon>Ktedonobacteria</taxon>
        <taxon>Ktedonobacterales</taxon>
        <taxon>Dictyobacteraceae</taxon>
        <taxon>Dictyobacter</taxon>
    </lineage>
</organism>
<sequence length="91" mass="9238">MLTRSKVTLGIFVVTVIVLIVVAFWMGRSMNLSASTSAPTMPPATNSGSPAATAPAANGGGPVTPSILTGTVQPTISVTPPVITSPHKSHW</sequence>